<keyword evidence="1" id="KW-1185">Reference proteome</keyword>
<sequence length="174" mass="19617">MKWWHLHECKAQLTAGLGMIDVDADQQAITIWEDAASQIHQVVRNVPSEARPGKKFIDKQIWWWNEEVNLDDQYHGANMEGQRRCSGVLQLPANLPPLPCDEDVGDGLRHEARQDYQYYAKPEWLCEGMWNDGRHPCCQAVHGEAPEEQASPCGLSGPGNGVGPDPHEVIWQAL</sequence>
<evidence type="ECO:0000313" key="2">
    <source>
        <dbReference type="WBParaSite" id="nRc.2.0.1.t08162-RA"/>
    </source>
</evidence>
<reference evidence="2" key="1">
    <citation type="submission" date="2022-11" db="UniProtKB">
        <authorList>
            <consortium name="WormBaseParasite"/>
        </authorList>
    </citation>
    <scope>IDENTIFICATION</scope>
</reference>
<proteinExistence type="predicted"/>
<name>A0A915I203_ROMCU</name>
<evidence type="ECO:0000313" key="1">
    <source>
        <dbReference type="Proteomes" id="UP000887565"/>
    </source>
</evidence>
<dbReference type="WBParaSite" id="nRc.2.0.1.t08162-RA">
    <property type="protein sequence ID" value="nRc.2.0.1.t08162-RA"/>
    <property type="gene ID" value="nRc.2.0.1.g08162"/>
</dbReference>
<accession>A0A915I203</accession>
<dbReference type="Proteomes" id="UP000887565">
    <property type="component" value="Unplaced"/>
</dbReference>
<protein>
    <submittedName>
        <fullName evidence="2">Uncharacterized protein</fullName>
    </submittedName>
</protein>
<organism evidence="1 2">
    <name type="scientific">Romanomermis culicivorax</name>
    <name type="common">Nematode worm</name>
    <dbReference type="NCBI Taxonomy" id="13658"/>
    <lineage>
        <taxon>Eukaryota</taxon>
        <taxon>Metazoa</taxon>
        <taxon>Ecdysozoa</taxon>
        <taxon>Nematoda</taxon>
        <taxon>Enoplea</taxon>
        <taxon>Dorylaimia</taxon>
        <taxon>Mermithida</taxon>
        <taxon>Mermithoidea</taxon>
        <taxon>Mermithidae</taxon>
        <taxon>Romanomermis</taxon>
    </lineage>
</organism>
<dbReference type="AlphaFoldDB" id="A0A915I203"/>